<dbReference type="PANTHER" id="PTHR37478">
    <property type="match status" value="1"/>
</dbReference>
<dbReference type="InterPro" id="IPR003731">
    <property type="entry name" value="Di-Nase_FeMo-co_biosynth"/>
</dbReference>
<dbReference type="Gene3D" id="3.30.420.130">
    <property type="entry name" value="Dinitrogenase iron-molybdenum cofactor biosynthesis domain"/>
    <property type="match status" value="1"/>
</dbReference>
<dbReference type="InterPro" id="IPR013324">
    <property type="entry name" value="RNA_pol_sigma_r3/r4-like"/>
</dbReference>
<dbReference type="Gene3D" id="1.10.10.10">
    <property type="entry name" value="Winged helix-like DNA-binding domain superfamily/Winged helix DNA-binding domain"/>
    <property type="match status" value="1"/>
</dbReference>
<reference evidence="4" key="2">
    <citation type="journal article" date="2021" name="Sci. Rep.">
        <title>The distribution of antibiotic resistance genes in chicken gut microbiota commensals.</title>
        <authorList>
            <person name="Juricova H."/>
            <person name="Matiasovicova J."/>
            <person name="Kubasova T."/>
            <person name="Cejkova D."/>
            <person name="Rychlik I."/>
        </authorList>
    </citation>
    <scope>NUCLEOTIDE SEQUENCE</scope>
    <source>
        <strain evidence="4">An582</strain>
    </source>
</reference>
<dbReference type="Pfam" id="PF02001">
    <property type="entry name" value="DUF134"/>
    <property type="match status" value="1"/>
</dbReference>
<evidence type="ECO:0000259" key="3">
    <source>
        <dbReference type="Pfam" id="PF02579"/>
    </source>
</evidence>
<dbReference type="InterPro" id="IPR002852">
    <property type="entry name" value="UPF0251"/>
</dbReference>
<evidence type="ECO:0000313" key="5">
    <source>
        <dbReference type="Proteomes" id="UP000705508"/>
    </source>
</evidence>
<evidence type="ECO:0000256" key="1">
    <source>
        <dbReference type="ARBA" id="ARBA00009350"/>
    </source>
</evidence>
<dbReference type="HAMAP" id="MF_00674">
    <property type="entry name" value="UPF0251"/>
    <property type="match status" value="1"/>
</dbReference>
<protein>
    <recommendedName>
        <fullName evidence="2">UPF0251 protein H6A20_11180</fullName>
    </recommendedName>
</protein>
<accession>A0A939BHL1</accession>
<feature type="domain" description="Dinitrogenase iron-molybdenum cofactor biosynthesis" evidence="3">
    <location>
        <begin position="143"/>
        <end position="230"/>
    </location>
</feature>
<dbReference type="AlphaFoldDB" id="A0A939BHL1"/>
<dbReference type="CDD" id="cd00851">
    <property type="entry name" value="MTH1175"/>
    <property type="match status" value="1"/>
</dbReference>
<comment type="caution">
    <text evidence="4">The sequence shown here is derived from an EMBL/GenBank/DDBJ whole genome shotgun (WGS) entry which is preliminary data.</text>
</comment>
<evidence type="ECO:0000256" key="2">
    <source>
        <dbReference type="HAMAP-Rule" id="MF_00674"/>
    </source>
</evidence>
<proteinExistence type="inferred from homology"/>
<dbReference type="PANTHER" id="PTHR37478:SF2">
    <property type="entry name" value="UPF0251 PROTEIN TK0562"/>
    <property type="match status" value="1"/>
</dbReference>
<gene>
    <name evidence="4" type="ORF">H6A20_11180</name>
</gene>
<dbReference type="Proteomes" id="UP000705508">
    <property type="component" value="Unassembled WGS sequence"/>
</dbReference>
<dbReference type="InterPro" id="IPR036105">
    <property type="entry name" value="DiNase_FeMo-co_biosyn_sf"/>
</dbReference>
<dbReference type="InterPro" id="IPR033913">
    <property type="entry name" value="MTH1175_dom"/>
</dbReference>
<comment type="similarity">
    <text evidence="1 2">Belongs to the UPF0251 family.</text>
</comment>
<reference evidence="4" key="1">
    <citation type="submission" date="2020-08" db="EMBL/GenBank/DDBJ databases">
        <authorList>
            <person name="Cejkova D."/>
            <person name="Kubasova T."/>
            <person name="Jahodarova E."/>
            <person name="Rychlik I."/>
        </authorList>
    </citation>
    <scope>NUCLEOTIDE SEQUENCE</scope>
    <source>
        <strain evidence="4">An582</strain>
    </source>
</reference>
<dbReference type="SUPFAM" id="SSF53146">
    <property type="entry name" value="Nitrogenase accessory factor-like"/>
    <property type="match status" value="1"/>
</dbReference>
<evidence type="ECO:0000313" key="4">
    <source>
        <dbReference type="EMBL" id="MBM6949208.1"/>
    </source>
</evidence>
<dbReference type="InterPro" id="IPR036388">
    <property type="entry name" value="WH-like_DNA-bd_sf"/>
</dbReference>
<dbReference type="EMBL" id="JACJKS010000020">
    <property type="protein sequence ID" value="MBM6949208.1"/>
    <property type="molecule type" value="Genomic_DNA"/>
</dbReference>
<name>A0A939BHL1_9CLOT</name>
<organism evidence="4 5">
    <name type="scientific">Mordavella massiliensis</name>
    <dbReference type="NCBI Taxonomy" id="1871024"/>
    <lineage>
        <taxon>Bacteria</taxon>
        <taxon>Bacillati</taxon>
        <taxon>Bacillota</taxon>
        <taxon>Clostridia</taxon>
        <taxon>Eubacteriales</taxon>
        <taxon>Clostridiaceae</taxon>
        <taxon>Mordavella</taxon>
    </lineage>
</organism>
<dbReference type="Pfam" id="PF02579">
    <property type="entry name" value="Nitro_FeMo-Co"/>
    <property type="match status" value="1"/>
</dbReference>
<dbReference type="SUPFAM" id="SSF88659">
    <property type="entry name" value="Sigma3 and sigma4 domains of RNA polymerase sigma factors"/>
    <property type="match status" value="1"/>
</dbReference>
<sequence length="271" mass="28937">MPRPKKCRRVCDYPPFPVFLPAESGQETEYGCAEAGTEAVYMTVDEYETIRLIDGEELSQEQCGEQMQISRTAVQLVYASARKKLASALVEGRPLKIGGGSYQLCCGEETCGRRQDCYKYALGQQYQKAKGENVMRIAVTYENGQVFQHFGHTEQFKIYDVENGKVIASEVVDTNGQGHGALAGVLGGLKADTLICGGIGGGAVQALQAAGIRLYAGVTGDADRAVEALLAGEIVPNAEANCDHHGHGEGHECGHHGEGHQGCGGHHGCHN</sequence>
<dbReference type="RefSeq" id="WP_204907209.1">
    <property type="nucleotide sequence ID" value="NZ_JACJKS010000020.1"/>
</dbReference>